<dbReference type="OrthoDB" id="9895744at2"/>
<evidence type="ECO:0000313" key="1">
    <source>
        <dbReference type="EMBL" id="OYN81713.1"/>
    </source>
</evidence>
<protein>
    <submittedName>
        <fullName evidence="1">Uncharacterized protein</fullName>
    </submittedName>
</protein>
<gene>
    <name evidence="1" type="ORF">CG716_04985</name>
</gene>
<evidence type="ECO:0000313" key="2">
    <source>
        <dbReference type="Proteomes" id="UP000216063"/>
    </source>
</evidence>
<keyword evidence="2" id="KW-1185">Reference proteome</keyword>
<name>A0A255E0Y8_9MYCO</name>
<sequence>MAKFGTVWRKDYTTCGCAALPCFDMYIKTIDGWLCVDQHGSQGIVTDKPWKRADGFVRFPPKVSEE</sequence>
<proteinExistence type="predicted"/>
<organism evidence="1 2">
    <name type="scientific">Mycolicibacterium sphagni</name>
    <dbReference type="NCBI Taxonomy" id="1786"/>
    <lineage>
        <taxon>Bacteria</taxon>
        <taxon>Bacillati</taxon>
        <taxon>Actinomycetota</taxon>
        <taxon>Actinomycetes</taxon>
        <taxon>Mycobacteriales</taxon>
        <taxon>Mycobacteriaceae</taxon>
        <taxon>Mycolicibacterium</taxon>
    </lineage>
</organism>
<dbReference type="EMBL" id="NOZR01000003">
    <property type="protein sequence ID" value="OYN81713.1"/>
    <property type="molecule type" value="Genomic_DNA"/>
</dbReference>
<dbReference type="AlphaFoldDB" id="A0A255E0Y8"/>
<comment type="caution">
    <text evidence="1">The sequence shown here is derived from an EMBL/GenBank/DDBJ whole genome shotgun (WGS) entry which is preliminary data.</text>
</comment>
<accession>A0A255E0Y8</accession>
<reference evidence="1 2" key="1">
    <citation type="submission" date="2017-07" db="EMBL/GenBank/DDBJ databases">
        <title>The new phylogeny of genus Mycobacterium.</title>
        <authorList>
            <person name="Tortoli E."/>
            <person name="Trovato A."/>
            <person name="Cirillo D.M."/>
        </authorList>
    </citation>
    <scope>NUCLEOTIDE SEQUENCE [LARGE SCALE GENOMIC DNA]</scope>
    <source>
        <strain evidence="1 2">ATCC 33027</strain>
    </source>
</reference>
<dbReference type="Proteomes" id="UP000216063">
    <property type="component" value="Unassembled WGS sequence"/>
</dbReference>